<evidence type="ECO:0000256" key="4">
    <source>
        <dbReference type="ARBA" id="ARBA00022475"/>
    </source>
</evidence>
<evidence type="ECO:0000259" key="15">
    <source>
        <dbReference type="PROSITE" id="PS50109"/>
    </source>
</evidence>
<name>A0A7Y7LZK3_9MICC</name>
<dbReference type="GO" id="GO:0000155">
    <property type="term" value="F:phosphorelay sensor kinase activity"/>
    <property type="evidence" value="ECO:0007669"/>
    <property type="project" value="InterPro"/>
</dbReference>
<dbReference type="CDD" id="cd00130">
    <property type="entry name" value="PAS"/>
    <property type="match status" value="1"/>
</dbReference>
<dbReference type="AlphaFoldDB" id="A0A7Y7LZK3"/>
<evidence type="ECO:0000313" key="16">
    <source>
        <dbReference type="EMBL" id="NVM96640.1"/>
    </source>
</evidence>
<evidence type="ECO:0000256" key="9">
    <source>
        <dbReference type="ARBA" id="ARBA00022777"/>
    </source>
</evidence>
<dbReference type="InterPro" id="IPR016120">
    <property type="entry name" value="Sig_transdc_His_kin_SpoOB"/>
</dbReference>
<dbReference type="InterPro" id="IPR050980">
    <property type="entry name" value="2C_sensor_his_kinase"/>
</dbReference>
<evidence type="ECO:0000256" key="14">
    <source>
        <dbReference type="SAM" id="Phobius"/>
    </source>
</evidence>
<sequence length="571" mass="60819">MRKSACFVRFPQRAPRPGRGQVPVSGISSAHAARGRHRSLTLTTQILLSMLSLLLLAVVLGAFLFTVVSNQTLDRQYQLRALGIATTTAAMPQLRSALAAGDPQHIIPSLAAGIVAAANPSYVVVTDRNGIRYSHPNPALIGKKLEEPVAVLDGKTHLGFDPGSLGLSANAKAPVFGADGAVIGEVSVGILDTRERDEQASNIWLIAGFSALVLCLSVAGSLLLSRRIKRVTFNLEPAEIAFLLQEREALLHGIREAVVGLDDDGRVTVINEEARRLLKVEETALGMPVSDLVPDGRLRELLTGELDGADQVALTEDALLVVNRMPVSIGGRSIGSVVTLRDRTEIEGLVRDLHSVQGLMEAMRALEHEYANRLYVVDGLLELGDVDQARTYVSAISASSRSLGEGLRSRIAPPELAALLLAKITVAAEQDVHIEVTAGSRLERPLVDQAELLTIVGNLLDNAVDALANSPRPRTVAVQLDDADGVFIAVRDNGPGVPADKIDAVVVDGYSTKDTRPGMRRGIGLALVRRIVRRAGGTLDVFPGPGGNFEVWLPARADMGDPAGTEARETQ</sequence>
<evidence type="ECO:0000256" key="5">
    <source>
        <dbReference type="ARBA" id="ARBA00022553"/>
    </source>
</evidence>
<keyword evidence="9 16" id="KW-0418">Kinase</keyword>
<dbReference type="Pfam" id="PF17203">
    <property type="entry name" value="sCache_3_2"/>
    <property type="match status" value="1"/>
</dbReference>
<dbReference type="Gene3D" id="3.30.565.10">
    <property type="entry name" value="Histidine kinase-like ATPase, C-terminal domain"/>
    <property type="match status" value="1"/>
</dbReference>
<dbReference type="PRINTS" id="PR00344">
    <property type="entry name" value="BCTRLSENSOR"/>
</dbReference>
<dbReference type="SUPFAM" id="SSF55890">
    <property type="entry name" value="Sporulation response regulatory protein Spo0B"/>
    <property type="match status" value="1"/>
</dbReference>
<evidence type="ECO:0000313" key="17">
    <source>
        <dbReference type="Proteomes" id="UP000543556"/>
    </source>
</evidence>
<dbReference type="InterPro" id="IPR005467">
    <property type="entry name" value="His_kinase_dom"/>
</dbReference>
<evidence type="ECO:0000256" key="2">
    <source>
        <dbReference type="ARBA" id="ARBA00004651"/>
    </source>
</evidence>
<dbReference type="Pfam" id="PF00989">
    <property type="entry name" value="PAS"/>
    <property type="match status" value="1"/>
</dbReference>
<comment type="subcellular location">
    <subcellularLocation>
        <location evidence="2">Cell membrane</location>
        <topology evidence="2">Multi-pass membrane protein</topology>
    </subcellularLocation>
</comment>
<feature type="transmembrane region" description="Helical" evidence="14">
    <location>
        <begin position="203"/>
        <end position="224"/>
    </location>
</feature>
<dbReference type="PANTHER" id="PTHR44936">
    <property type="entry name" value="SENSOR PROTEIN CREC"/>
    <property type="match status" value="1"/>
</dbReference>
<dbReference type="SMART" id="SM00387">
    <property type="entry name" value="HATPase_c"/>
    <property type="match status" value="1"/>
</dbReference>
<keyword evidence="17" id="KW-1185">Reference proteome</keyword>
<proteinExistence type="predicted"/>
<accession>A0A7Y7LZK3</accession>
<dbReference type="InterPro" id="IPR003594">
    <property type="entry name" value="HATPase_dom"/>
</dbReference>
<dbReference type="SUPFAM" id="SSF55785">
    <property type="entry name" value="PYP-like sensor domain (PAS domain)"/>
    <property type="match status" value="1"/>
</dbReference>
<evidence type="ECO:0000256" key="7">
    <source>
        <dbReference type="ARBA" id="ARBA00022692"/>
    </source>
</evidence>
<keyword evidence="12" id="KW-0902">Two-component regulatory system</keyword>
<dbReference type="Proteomes" id="UP000543556">
    <property type="component" value="Unassembled WGS sequence"/>
</dbReference>
<organism evidence="16 17">
    <name type="scientific">Arthrobacter wenxiniae</name>
    <dbReference type="NCBI Taxonomy" id="2713570"/>
    <lineage>
        <taxon>Bacteria</taxon>
        <taxon>Bacillati</taxon>
        <taxon>Actinomycetota</taxon>
        <taxon>Actinomycetes</taxon>
        <taxon>Micrococcales</taxon>
        <taxon>Micrococcaceae</taxon>
        <taxon>Arthrobacter</taxon>
    </lineage>
</organism>
<dbReference type="SUPFAM" id="SSF103190">
    <property type="entry name" value="Sensory domain-like"/>
    <property type="match status" value="1"/>
</dbReference>
<dbReference type="InterPro" id="IPR029151">
    <property type="entry name" value="Sensor-like_sf"/>
</dbReference>
<keyword evidence="10" id="KW-0067">ATP-binding</keyword>
<dbReference type="GO" id="GO:0005524">
    <property type="term" value="F:ATP binding"/>
    <property type="evidence" value="ECO:0007669"/>
    <property type="project" value="UniProtKB-KW"/>
</dbReference>
<comment type="catalytic activity">
    <reaction evidence="1">
        <text>ATP + protein L-histidine = ADP + protein N-phospho-L-histidine.</text>
        <dbReference type="EC" id="2.7.13.3"/>
    </reaction>
</comment>
<dbReference type="Gene3D" id="3.30.450.20">
    <property type="entry name" value="PAS domain"/>
    <property type="match status" value="2"/>
</dbReference>
<dbReference type="SMART" id="SM00091">
    <property type="entry name" value="PAS"/>
    <property type="match status" value="1"/>
</dbReference>
<evidence type="ECO:0000256" key="10">
    <source>
        <dbReference type="ARBA" id="ARBA00022840"/>
    </source>
</evidence>
<dbReference type="GO" id="GO:0005886">
    <property type="term" value="C:plasma membrane"/>
    <property type="evidence" value="ECO:0007669"/>
    <property type="project" value="UniProtKB-SubCell"/>
</dbReference>
<evidence type="ECO:0000256" key="6">
    <source>
        <dbReference type="ARBA" id="ARBA00022679"/>
    </source>
</evidence>
<dbReference type="InterPro" id="IPR033463">
    <property type="entry name" value="sCache_3"/>
</dbReference>
<dbReference type="Pfam" id="PF14689">
    <property type="entry name" value="SPOB_a"/>
    <property type="match status" value="1"/>
</dbReference>
<feature type="transmembrane region" description="Helical" evidence="14">
    <location>
        <begin position="46"/>
        <end position="68"/>
    </location>
</feature>
<protein>
    <recommendedName>
        <fullName evidence="3">histidine kinase</fullName>
        <ecNumber evidence="3">2.7.13.3</ecNumber>
    </recommendedName>
</protein>
<dbReference type="Pfam" id="PF02518">
    <property type="entry name" value="HATPase_c"/>
    <property type="match status" value="1"/>
</dbReference>
<dbReference type="SUPFAM" id="SSF55874">
    <property type="entry name" value="ATPase domain of HSP90 chaperone/DNA topoisomerase II/histidine kinase"/>
    <property type="match status" value="1"/>
</dbReference>
<reference evidence="16 17" key="1">
    <citation type="submission" date="2020-02" db="EMBL/GenBank/DDBJ databases">
        <title>Genome sequence of strain AETb3-4.</title>
        <authorList>
            <person name="Gao J."/>
            <person name="Zhang X."/>
        </authorList>
    </citation>
    <scope>NUCLEOTIDE SEQUENCE [LARGE SCALE GENOMIC DNA]</scope>
    <source>
        <strain evidence="16 17">AETb3-4</strain>
    </source>
</reference>
<dbReference type="Gene3D" id="1.10.287.130">
    <property type="match status" value="1"/>
</dbReference>
<evidence type="ECO:0000256" key="11">
    <source>
        <dbReference type="ARBA" id="ARBA00022989"/>
    </source>
</evidence>
<evidence type="ECO:0000256" key="3">
    <source>
        <dbReference type="ARBA" id="ARBA00012438"/>
    </source>
</evidence>
<dbReference type="PANTHER" id="PTHR44936:SF9">
    <property type="entry name" value="SENSOR PROTEIN CREC"/>
    <property type="match status" value="1"/>
</dbReference>
<evidence type="ECO:0000256" key="13">
    <source>
        <dbReference type="ARBA" id="ARBA00023136"/>
    </source>
</evidence>
<dbReference type="PROSITE" id="PS50109">
    <property type="entry name" value="HIS_KIN"/>
    <property type="match status" value="1"/>
</dbReference>
<keyword evidence="5" id="KW-0597">Phosphoprotein</keyword>
<keyword evidence="7 14" id="KW-0812">Transmembrane</keyword>
<evidence type="ECO:0000256" key="1">
    <source>
        <dbReference type="ARBA" id="ARBA00000085"/>
    </source>
</evidence>
<dbReference type="EC" id="2.7.13.3" evidence="3"/>
<dbReference type="GO" id="GO:0006355">
    <property type="term" value="P:regulation of DNA-templated transcription"/>
    <property type="evidence" value="ECO:0007669"/>
    <property type="project" value="InterPro"/>
</dbReference>
<keyword evidence="13 14" id="KW-0472">Membrane</keyword>
<dbReference type="InterPro" id="IPR039506">
    <property type="entry name" value="SPOB_a"/>
</dbReference>
<gene>
    <name evidence="16" type="ORF">G6034_17365</name>
</gene>
<keyword evidence="4" id="KW-1003">Cell membrane</keyword>
<feature type="domain" description="Histidine kinase" evidence="15">
    <location>
        <begin position="365"/>
        <end position="557"/>
    </location>
</feature>
<dbReference type="InterPro" id="IPR036890">
    <property type="entry name" value="HATPase_C_sf"/>
</dbReference>
<keyword evidence="6" id="KW-0808">Transferase</keyword>
<evidence type="ECO:0000256" key="12">
    <source>
        <dbReference type="ARBA" id="ARBA00023012"/>
    </source>
</evidence>
<dbReference type="InterPro" id="IPR004358">
    <property type="entry name" value="Sig_transdc_His_kin-like_C"/>
</dbReference>
<keyword evidence="11 14" id="KW-1133">Transmembrane helix</keyword>
<comment type="caution">
    <text evidence="16">The sequence shown here is derived from an EMBL/GenBank/DDBJ whole genome shotgun (WGS) entry which is preliminary data.</text>
</comment>
<keyword evidence="8" id="KW-0547">Nucleotide-binding</keyword>
<evidence type="ECO:0000256" key="8">
    <source>
        <dbReference type="ARBA" id="ARBA00022741"/>
    </source>
</evidence>
<dbReference type="InterPro" id="IPR000014">
    <property type="entry name" value="PAS"/>
</dbReference>
<dbReference type="InterPro" id="IPR035965">
    <property type="entry name" value="PAS-like_dom_sf"/>
</dbReference>
<dbReference type="EMBL" id="JAAMFM010000036">
    <property type="protein sequence ID" value="NVM96640.1"/>
    <property type="molecule type" value="Genomic_DNA"/>
</dbReference>
<dbReference type="InterPro" id="IPR013767">
    <property type="entry name" value="PAS_fold"/>
</dbReference>